<sequence length="350" mass="38062">MRVCFHQKCKTTLMQQLPKQSLITFIDSAREAAELNDIHGTHRLFRSIDLPRRAAIAIAVFIEPVIRSRRPGAVLPAGATDLRVAIVEAEGRVGARHGADAALLLERERAGGLRVDLGPDVEEEAPQPRHLGLKRGVALQPALELLVGGAQLLDLLLQERGVRLLLLPVLAHGLPVPQRPAGPRRVVVLAAGGEELVGVGVQAGVRVRGGRRARRVAGVRVGAGRGGVAQEVAEGAGHLRVREEELAREVHPVIHLCQNYAKKQSLCVQSVGKLHSRVARPGKEIGIKNRVCRTTAAAVSGENGELLWNRRNTANGRRLDCEIEGAEGRQKRSLYNDEKFRRKLETPRGI</sequence>
<reference evidence="1" key="3">
    <citation type="submission" date="2022-06" db="UniProtKB">
        <authorList>
            <consortium name="EnsemblPlants"/>
        </authorList>
    </citation>
    <scope>IDENTIFICATION</scope>
</reference>
<protein>
    <submittedName>
        <fullName evidence="1">Uncharacterized protein</fullName>
    </submittedName>
</protein>
<reference evidence="2" key="1">
    <citation type="journal article" date="2013" name="Nature">
        <title>Draft genome of the wheat A-genome progenitor Triticum urartu.</title>
        <authorList>
            <person name="Ling H.Q."/>
            <person name="Zhao S."/>
            <person name="Liu D."/>
            <person name="Wang J."/>
            <person name="Sun H."/>
            <person name="Zhang C."/>
            <person name="Fan H."/>
            <person name="Li D."/>
            <person name="Dong L."/>
            <person name="Tao Y."/>
            <person name="Gao C."/>
            <person name="Wu H."/>
            <person name="Li Y."/>
            <person name="Cui Y."/>
            <person name="Guo X."/>
            <person name="Zheng S."/>
            <person name="Wang B."/>
            <person name="Yu K."/>
            <person name="Liang Q."/>
            <person name="Yang W."/>
            <person name="Lou X."/>
            <person name="Chen J."/>
            <person name="Feng M."/>
            <person name="Jian J."/>
            <person name="Zhang X."/>
            <person name="Luo G."/>
            <person name="Jiang Y."/>
            <person name="Liu J."/>
            <person name="Wang Z."/>
            <person name="Sha Y."/>
            <person name="Zhang B."/>
            <person name="Wu H."/>
            <person name="Tang D."/>
            <person name="Shen Q."/>
            <person name="Xue P."/>
            <person name="Zou S."/>
            <person name="Wang X."/>
            <person name="Liu X."/>
            <person name="Wang F."/>
            <person name="Yang Y."/>
            <person name="An X."/>
            <person name="Dong Z."/>
            <person name="Zhang K."/>
            <person name="Zhang X."/>
            <person name="Luo M.C."/>
            <person name="Dvorak J."/>
            <person name="Tong Y."/>
            <person name="Wang J."/>
            <person name="Yang H."/>
            <person name="Li Z."/>
            <person name="Wang D."/>
            <person name="Zhang A."/>
            <person name="Wang J."/>
        </authorList>
    </citation>
    <scope>NUCLEOTIDE SEQUENCE</scope>
    <source>
        <strain evidence="2">cv. G1812</strain>
    </source>
</reference>
<evidence type="ECO:0000313" key="2">
    <source>
        <dbReference type="Proteomes" id="UP000015106"/>
    </source>
</evidence>
<name>A0A8R7K2X1_TRIUA</name>
<organism evidence="1 2">
    <name type="scientific">Triticum urartu</name>
    <name type="common">Red wild einkorn</name>
    <name type="synonym">Crithodium urartu</name>
    <dbReference type="NCBI Taxonomy" id="4572"/>
    <lineage>
        <taxon>Eukaryota</taxon>
        <taxon>Viridiplantae</taxon>
        <taxon>Streptophyta</taxon>
        <taxon>Embryophyta</taxon>
        <taxon>Tracheophyta</taxon>
        <taxon>Spermatophyta</taxon>
        <taxon>Magnoliopsida</taxon>
        <taxon>Liliopsida</taxon>
        <taxon>Poales</taxon>
        <taxon>Poaceae</taxon>
        <taxon>BOP clade</taxon>
        <taxon>Pooideae</taxon>
        <taxon>Triticodae</taxon>
        <taxon>Triticeae</taxon>
        <taxon>Triticinae</taxon>
        <taxon>Triticum</taxon>
    </lineage>
</organism>
<dbReference type="AlphaFoldDB" id="A0A8R7K2X1"/>
<dbReference type="Gramene" id="TuG1812G0100003516.01.T01">
    <property type="protein sequence ID" value="TuG1812G0100003516.01.T01.cds265932"/>
    <property type="gene ID" value="TuG1812G0100003516.01"/>
</dbReference>
<accession>A0A8R7K2X1</accession>
<proteinExistence type="predicted"/>
<dbReference type="EnsemblPlants" id="TuG1812G0100003516.01.T01">
    <property type="protein sequence ID" value="TuG1812G0100003516.01.T01.cds265932"/>
    <property type="gene ID" value="TuG1812G0100003516.01"/>
</dbReference>
<dbReference type="Proteomes" id="UP000015106">
    <property type="component" value="Chromosome 1"/>
</dbReference>
<reference evidence="1" key="2">
    <citation type="submission" date="2018-03" db="EMBL/GenBank/DDBJ databases">
        <title>The Triticum urartu genome reveals the dynamic nature of wheat genome evolution.</title>
        <authorList>
            <person name="Ling H."/>
            <person name="Ma B."/>
            <person name="Shi X."/>
            <person name="Liu H."/>
            <person name="Dong L."/>
            <person name="Sun H."/>
            <person name="Cao Y."/>
            <person name="Gao Q."/>
            <person name="Zheng S."/>
            <person name="Li Y."/>
            <person name="Yu Y."/>
            <person name="Du H."/>
            <person name="Qi M."/>
            <person name="Li Y."/>
            <person name="Yu H."/>
            <person name="Cui Y."/>
            <person name="Wang N."/>
            <person name="Chen C."/>
            <person name="Wu H."/>
            <person name="Zhao Y."/>
            <person name="Zhang J."/>
            <person name="Li Y."/>
            <person name="Zhou W."/>
            <person name="Zhang B."/>
            <person name="Hu W."/>
            <person name="Eijk M."/>
            <person name="Tang J."/>
            <person name="Witsenboer H."/>
            <person name="Zhao S."/>
            <person name="Li Z."/>
            <person name="Zhang A."/>
            <person name="Wang D."/>
            <person name="Liang C."/>
        </authorList>
    </citation>
    <scope>NUCLEOTIDE SEQUENCE [LARGE SCALE GENOMIC DNA]</scope>
    <source>
        <strain evidence="1">cv. G1812</strain>
    </source>
</reference>
<keyword evidence="2" id="KW-1185">Reference proteome</keyword>
<evidence type="ECO:0000313" key="1">
    <source>
        <dbReference type="EnsemblPlants" id="TuG1812G0100003516.01.T01.cds265932"/>
    </source>
</evidence>